<evidence type="ECO:0008006" key="4">
    <source>
        <dbReference type="Google" id="ProtNLM"/>
    </source>
</evidence>
<gene>
    <name evidence="2" type="ORF">C1E23_20335</name>
</gene>
<organism evidence="2 3">
    <name type="scientific">Pseudoalteromonas phenolica</name>
    <dbReference type="NCBI Taxonomy" id="161398"/>
    <lineage>
        <taxon>Bacteria</taxon>
        <taxon>Pseudomonadati</taxon>
        <taxon>Pseudomonadota</taxon>
        <taxon>Gammaproteobacteria</taxon>
        <taxon>Alteromonadales</taxon>
        <taxon>Pseudoalteromonadaceae</taxon>
        <taxon>Pseudoalteromonas</taxon>
    </lineage>
</organism>
<evidence type="ECO:0000313" key="2">
    <source>
        <dbReference type="EMBL" id="RZQ51285.1"/>
    </source>
</evidence>
<dbReference type="RefSeq" id="WP_130257298.1">
    <property type="nucleotide sequence ID" value="NZ_PPSX01000115.1"/>
</dbReference>
<evidence type="ECO:0000256" key="1">
    <source>
        <dbReference type="SAM" id="SignalP"/>
    </source>
</evidence>
<name>A0A4Q7II82_9GAMM</name>
<evidence type="ECO:0000313" key="3">
    <source>
        <dbReference type="Proteomes" id="UP000291338"/>
    </source>
</evidence>
<proteinExistence type="predicted"/>
<dbReference type="EMBL" id="PPSX01000115">
    <property type="protein sequence ID" value="RZQ51285.1"/>
    <property type="molecule type" value="Genomic_DNA"/>
</dbReference>
<keyword evidence="1" id="KW-0732">Signal</keyword>
<protein>
    <recommendedName>
        <fullName evidence="4">Lipoprotein</fullName>
    </recommendedName>
</protein>
<dbReference type="Proteomes" id="UP000291338">
    <property type="component" value="Unassembled WGS sequence"/>
</dbReference>
<comment type="caution">
    <text evidence="2">The sequence shown here is derived from an EMBL/GenBank/DDBJ whole genome shotgun (WGS) entry which is preliminary data.</text>
</comment>
<dbReference type="AlphaFoldDB" id="A0A4Q7II82"/>
<dbReference type="PROSITE" id="PS51257">
    <property type="entry name" value="PROKAR_LIPOPROTEIN"/>
    <property type="match status" value="1"/>
</dbReference>
<reference evidence="2 3" key="1">
    <citation type="submission" date="2018-01" db="EMBL/GenBank/DDBJ databases">
        <title>Co-occurrence of chitin degradation, pigmentation and bioactivity in marine Pseudoalteromonas.</title>
        <authorList>
            <person name="Paulsen S."/>
            <person name="Gram L."/>
            <person name="Machado H."/>
        </authorList>
    </citation>
    <scope>NUCLEOTIDE SEQUENCE [LARGE SCALE GENOMIC DNA]</scope>
    <source>
        <strain evidence="2 3">S3898</strain>
    </source>
</reference>
<feature type="signal peptide" evidence="1">
    <location>
        <begin position="1"/>
        <end position="23"/>
    </location>
</feature>
<accession>A0A4Q7II82</accession>
<feature type="chain" id="PRO_5020205666" description="Lipoprotein" evidence="1">
    <location>
        <begin position="24"/>
        <end position="81"/>
    </location>
</feature>
<sequence length="81" mass="8684">MKQQNLAILVTCLAVGLFACSQAELVSVSECDKVVAHAQTILKENAPSKADMLKQCKAATDEARGCVLASDKPMKLLKCDF</sequence>